<reference evidence="1 2" key="1">
    <citation type="submission" date="2024-03" db="EMBL/GenBank/DDBJ databases">
        <title>Draft genome sequence of Pseudonocardia sp. DW16-2.</title>
        <authorList>
            <person name="Duangmal K."/>
        </authorList>
    </citation>
    <scope>NUCLEOTIDE SEQUENCE [LARGE SCALE GENOMIC DNA]</scope>
    <source>
        <strain evidence="1 2">DW16-2</strain>
    </source>
</reference>
<dbReference type="NCBIfam" id="TIGR00026">
    <property type="entry name" value="hi_GC_TIGR00026"/>
    <property type="match status" value="1"/>
</dbReference>
<organism evidence="1 2">
    <name type="scientific">Pseudonocardia spirodelae</name>
    <dbReference type="NCBI Taxonomy" id="3133431"/>
    <lineage>
        <taxon>Bacteria</taxon>
        <taxon>Bacillati</taxon>
        <taxon>Actinomycetota</taxon>
        <taxon>Actinomycetes</taxon>
        <taxon>Pseudonocardiales</taxon>
        <taxon>Pseudonocardiaceae</taxon>
        <taxon>Pseudonocardia</taxon>
    </lineage>
</organism>
<gene>
    <name evidence="1" type="ORF">WJX68_09150</name>
</gene>
<proteinExistence type="predicted"/>
<accession>A0ABU8T589</accession>
<dbReference type="Gene3D" id="2.30.110.10">
    <property type="entry name" value="Electron Transport, Fmn-binding Protein, Chain A"/>
    <property type="match status" value="1"/>
</dbReference>
<dbReference type="InterPro" id="IPR004378">
    <property type="entry name" value="F420H2_quin_Rdtase"/>
</dbReference>
<dbReference type="Proteomes" id="UP001364211">
    <property type="component" value="Unassembled WGS sequence"/>
</dbReference>
<evidence type="ECO:0000313" key="1">
    <source>
        <dbReference type="EMBL" id="MEJ8279094.1"/>
    </source>
</evidence>
<dbReference type="RefSeq" id="WP_340288050.1">
    <property type="nucleotide sequence ID" value="NZ_JBBJUP010000006.1"/>
</dbReference>
<dbReference type="Pfam" id="PF04075">
    <property type="entry name" value="F420H2_quin_red"/>
    <property type="match status" value="1"/>
</dbReference>
<evidence type="ECO:0000313" key="2">
    <source>
        <dbReference type="Proteomes" id="UP001364211"/>
    </source>
</evidence>
<dbReference type="InterPro" id="IPR012349">
    <property type="entry name" value="Split_barrel_FMN-bd"/>
</dbReference>
<protein>
    <submittedName>
        <fullName evidence="1">Nitroreductase family deazaflavin-dependent oxidoreductase</fullName>
    </submittedName>
</protein>
<name>A0ABU8T589_9PSEU</name>
<dbReference type="EMBL" id="JBBJUP010000006">
    <property type="protein sequence ID" value="MEJ8279094.1"/>
    <property type="molecule type" value="Genomic_DNA"/>
</dbReference>
<keyword evidence="2" id="KW-1185">Reference proteome</keyword>
<sequence>MDRTEIAAMNTSMTGRVLAMPPAPVVDGGYALRVLRTRGRRSGEDRDTPIGLVGHDGAQYVVSPVGDRDWVRNLRAAPGCAVRSSAGDEPRRAVEPGRDEAAAAVVGYLRALDVPWALQAFPVPADAGPEQVAEHLDTIAVFRLDPA</sequence>
<comment type="caution">
    <text evidence="1">The sequence shown here is derived from an EMBL/GenBank/DDBJ whole genome shotgun (WGS) entry which is preliminary data.</text>
</comment>